<dbReference type="Gene3D" id="2.40.50.40">
    <property type="match status" value="1"/>
</dbReference>
<gene>
    <name evidence="3" type="ORF">RDB_LOCUS88761</name>
</gene>
<dbReference type="PROSITE" id="PS50013">
    <property type="entry name" value="CHROMO_2"/>
    <property type="match status" value="1"/>
</dbReference>
<sequence length="507" mass="55421">TQFQSQSDDEENLYNVERILAEKGRKYLVQWEGIDPVTGEKWEPDWVPKTDCTDDLIADWKREKARMRKKGRTSLKIIPSVLGPMDAPRPKQSHSVSGKSLSSRTIEGSTSTRSRSPAPLPKTSATSRRKSSFCIELPAPRRNKRRRDSDVKELPISPVKKMKLGGPPSPLPASPFDDDDGGVGEAFPKKRFGPVTYKERKPKVIKSAAFPKLTGPYVRDDKGGKSSRTPINPEPTKHRRETSRKVKDVNTDTETEEEGDSGNEVYQLPAPKHGIDGRTSPLKSKSEPVLKPRTRNTARSDSDKPPRASSLPFERPHPTSAARTRVLPPRTRSAVQREIRRQMFLEPPGPREDFPLWPRVVVKAGKSRRRSGSKSTTSSSANSSRKSAGEISITGPSASPKAEAPILPQTEIMRHVSPNPNPITVTVAAPAPAPISTTSPTGTPAPDIAPAPPQSPIDGPKRSSLAKSTAGSSGRPSSVKSVSFRVDGVDDFDEYQGDYVPPAPEET</sequence>
<organism evidence="3 4">
    <name type="scientific">Rhizoctonia solani</name>
    <dbReference type="NCBI Taxonomy" id="456999"/>
    <lineage>
        <taxon>Eukaryota</taxon>
        <taxon>Fungi</taxon>
        <taxon>Dikarya</taxon>
        <taxon>Basidiomycota</taxon>
        <taxon>Agaricomycotina</taxon>
        <taxon>Agaricomycetes</taxon>
        <taxon>Cantharellales</taxon>
        <taxon>Ceratobasidiaceae</taxon>
        <taxon>Rhizoctonia</taxon>
    </lineage>
</organism>
<dbReference type="Proteomes" id="UP000663826">
    <property type="component" value="Unassembled WGS sequence"/>
</dbReference>
<dbReference type="InterPro" id="IPR016197">
    <property type="entry name" value="Chromo-like_dom_sf"/>
</dbReference>
<feature type="compositionally biased region" description="Polar residues" evidence="1">
    <location>
        <begin position="93"/>
        <end position="115"/>
    </location>
</feature>
<feature type="compositionally biased region" description="Acidic residues" evidence="1">
    <location>
        <begin position="251"/>
        <end position="261"/>
    </location>
</feature>
<dbReference type="AlphaFoldDB" id="A0A8H3GQS7"/>
<feature type="non-terminal residue" evidence="3">
    <location>
        <position position="507"/>
    </location>
</feature>
<evidence type="ECO:0000313" key="4">
    <source>
        <dbReference type="Proteomes" id="UP000663826"/>
    </source>
</evidence>
<dbReference type="EMBL" id="CAJMWQ010001775">
    <property type="protein sequence ID" value="CAE6461604.1"/>
    <property type="molecule type" value="Genomic_DNA"/>
</dbReference>
<dbReference type="SUPFAM" id="SSF54160">
    <property type="entry name" value="Chromo domain-like"/>
    <property type="match status" value="1"/>
</dbReference>
<feature type="non-terminal residue" evidence="3">
    <location>
        <position position="1"/>
    </location>
</feature>
<feature type="compositionally biased region" description="Basic and acidic residues" evidence="1">
    <location>
        <begin position="335"/>
        <end position="354"/>
    </location>
</feature>
<dbReference type="GO" id="GO:0006338">
    <property type="term" value="P:chromatin remodeling"/>
    <property type="evidence" value="ECO:0007669"/>
    <property type="project" value="UniProtKB-ARBA"/>
</dbReference>
<dbReference type="CDD" id="cd00024">
    <property type="entry name" value="CD_CSD"/>
    <property type="match status" value="1"/>
</dbReference>
<proteinExistence type="predicted"/>
<reference evidence="3" key="1">
    <citation type="submission" date="2021-01" db="EMBL/GenBank/DDBJ databases">
        <authorList>
            <person name="Kaushik A."/>
        </authorList>
    </citation>
    <scope>NUCLEOTIDE SEQUENCE</scope>
    <source>
        <strain evidence="3">AG1-1B</strain>
    </source>
</reference>
<accession>A0A8H3GQS7</accession>
<name>A0A8H3GQS7_9AGAM</name>
<evidence type="ECO:0000313" key="3">
    <source>
        <dbReference type="EMBL" id="CAE6461604.1"/>
    </source>
</evidence>
<evidence type="ECO:0000259" key="2">
    <source>
        <dbReference type="PROSITE" id="PS50013"/>
    </source>
</evidence>
<comment type="caution">
    <text evidence="3">The sequence shown here is derived from an EMBL/GenBank/DDBJ whole genome shotgun (WGS) entry which is preliminary data.</text>
</comment>
<feature type="region of interest" description="Disordered" evidence="1">
    <location>
        <begin position="68"/>
        <end position="507"/>
    </location>
</feature>
<feature type="compositionally biased region" description="Low complexity" evidence="1">
    <location>
        <begin position="373"/>
        <end position="386"/>
    </location>
</feature>
<dbReference type="InterPro" id="IPR000953">
    <property type="entry name" value="Chromo/chromo_shadow_dom"/>
</dbReference>
<feature type="domain" description="Chromo" evidence="2">
    <location>
        <begin position="14"/>
        <end position="72"/>
    </location>
</feature>
<protein>
    <recommendedName>
        <fullName evidence="2">Chromo domain-containing protein</fullName>
    </recommendedName>
</protein>
<feature type="compositionally biased region" description="Low complexity" evidence="1">
    <location>
        <begin position="422"/>
        <end position="446"/>
    </location>
</feature>
<evidence type="ECO:0000256" key="1">
    <source>
        <dbReference type="SAM" id="MobiDB-lite"/>
    </source>
</evidence>
<feature type="compositionally biased region" description="Low complexity" evidence="1">
    <location>
        <begin position="471"/>
        <end position="483"/>
    </location>
</feature>